<evidence type="ECO:0000259" key="1">
    <source>
        <dbReference type="Pfam" id="PF13649"/>
    </source>
</evidence>
<dbReference type="InterPro" id="IPR029063">
    <property type="entry name" value="SAM-dependent_MTases_sf"/>
</dbReference>
<reference evidence="2 3" key="1">
    <citation type="journal article" date="2015" name="PeerJ">
        <title>First genomic representation of candidate bacterial phylum KSB3 points to enhanced environmental sensing as a trigger of wastewater bulking.</title>
        <authorList>
            <person name="Sekiguchi Y."/>
            <person name="Ohashi A."/>
            <person name="Parks D.H."/>
            <person name="Yamauchi T."/>
            <person name="Tyson G.W."/>
            <person name="Hugenholtz P."/>
        </authorList>
    </citation>
    <scope>NUCLEOTIDE SEQUENCE [LARGE SCALE GENOMIC DNA]</scope>
</reference>
<dbReference type="EMBL" id="DF820466">
    <property type="protein sequence ID" value="GAK57949.1"/>
    <property type="molecule type" value="Genomic_DNA"/>
</dbReference>
<dbReference type="eggNOG" id="COG2226">
    <property type="taxonomic scope" value="Bacteria"/>
</dbReference>
<keyword evidence="3" id="KW-1185">Reference proteome</keyword>
<dbReference type="Proteomes" id="UP000030661">
    <property type="component" value="Unassembled WGS sequence"/>
</dbReference>
<sequence length="89" mass="10306">MHDAQRLYHDLAWIWPIMSPPEEYVQETEWISRIIRQYAEIGVKTILHLGCGGGHIDLTLKKHFQVTGVDLSDEMLALARVLNPEVTYF</sequence>
<dbReference type="STRING" id="1499967.U27_04921"/>
<protein>
    <submittedName>
        <fullName evidence="2">Methyltransferase type 11</fullName>
    </submittedName>
</protein>
<evidence type="ECO:0000313" key="3">
    <source>
        <dbReference type="Proteomes" id="UP000030661"/>
    </source>
</evidence>
<name>A0A081C044_VECG1</name>
<dbReference type="GO" id="GO:0032259">
    <property type="term" value="P:methylation"/>
    <property type="evidence" value="ECO:0007669"/>
    <property type="project" value="UniProtKB-KW"/>
</dbReference>
<keyword evidence="2" id="KW-0489">Methyltransferase</keyword>
<dbReference type="CDD" id="cd02440">
    <property type="entry name" value="AdoMet_MTases"/>
    <property type="match status" value="1"/>
</dbReference>
<dbReference type="AlphaFoldDB" id="A0A081C044"/>
<gene>
    <name evidence="2" type="ORF">U27_04921</name>
</gene>
<accession>A0A081C044</accession>
<keyword evidence="2" id="KW-0808">Transferase</keyword>
<evidence type="ECO:0000313" key="2">
    <source>
        <dbReference type="EMBL" id="GAK57949.1"/>
    </source>
</evidence>
<feature type="domain" description="Methyltransferase" evidence="1">
    <location>
        <begin position="46"/>
        <end position="82"/>
    </location>
</feature>
<dbReference type="SUPFAM" id="SSF53335">
    <property type="entry name" value="S-adenosyl-L-methionine-dependent methyltransferases"/>
    <property type="match status" value="1"/>
</dbReference>
<dbReference type="InterPro" id="IPR041698">
    <property type="entry name" value="Methyltransf_25"/>
</dbReference>
<proteinExistence type="predicted"/>
<dbReference type="HOGENOM" id="CLU_2448607_0_0_0"/>
<organism evidence="2 3">
    <name type="scientific">Vecturithrix granuli</name>
    <dbReference type="NCBI Taxonomy" id="1499967"/>
    <lineage>
        <taxon>Bacteria</taxon>
        <taxon>Candidatus Moduliflexota</taxon>
        <taxon>Candidatus Vecturitrichia</taxon>
        <taxon>Candidatus Vecturitrichales</taxon>
        <taxon>Candidatus Vecturitrichaceae</taxon>
        <taxon>Candidatus Vecturithrix</taxon>
    </lineage>
</organism>
<dbReference type="GO" id="GO:0008168">
    <property type="term" value="F:methyltransferase activity"/>
    <property type="evidence" value="ECO:0007669"/>
    <property type="project" value="UniProtKB-KW"/>
</dbReference>
<dbReference type="Gene3D" id="3.40.50.150">
    <property type="entry name" value="Vaccinia Virus protein VP39"/>
    <property type="match status" value="1"/>
</dbReference>
<dbReference type="Pfam" id="PF13649">
    <property type="entry name" value="Methyltransf_25"/>
    <property type="match status" value="1"/>
</dbReference>